<evidence type="ECO:0000256" key="1">
    <source>
        <dbReference type="SAM" id="MobiDB-lite"/>
    </source>
</evidence>
<feature type="region of interest" description="Disordered" evidence="1">
    <location>
        <begin position="1"/>
        <end position="23"/>
    </location>
</feature>
<organism evidence="3">
    <name type="scientific">marine metagenome</name>
    <dbReference type="NCBI Taxonomy" id="408172"/>
    <lineage>
        <taxon>unclassified sequences</taxon>
        <taxon>metagenomes</taxon>
        <taxon>ecological metagenomes</taxon>
    </lineage>
</organism>
<dbReference type="InterPro" id="IPR038610">
    <property type="entry name" value="FliK-like_C_sf"/>
</dbReference>
<evidence type="ECO:0000313" key="3">
    <source>
        <dbReference type="EMBL" id="SVA96023.1"/>
    </source>
</evidence>
<accession>A0A382A508</accession>
<sequence>MNPVSVDIPTDNNRLSQSGSNSDEILSSGISYAQFSPVFTQFLKGTELKGRVSETLMKKFGDTYIDSDIHQSSNKLEIEKSHGKNELKDQVKSDKQLRSDREKPNQLEEKSTPRKLNSRSNQILRNEQKGSLQLKSLSVSDLDYKSSNIQMFRGNTLFQSSLQSIQNVSRVQLVTKITQIIHGNFSANGSKSATYKIDGGQLGDLEIKLTQRDSMTKATVVVESDSVKPIMEKIVTDIKENLNEKGMKFESFNVEVGTGKKNFKEGKRSSQNIFHDIEDEEISNSDQIALRQFGYNTIEVIA</sequence>
<feature type="compositionally biased region" description="Polar residues" evidence="1">
    <location>
        <begin position="10"/>
        <end position="23"/>
    </location>
</feature>
<reference evidence="3" key="1">
    <citation type="submission" date="2018-05" db="EMBL/GenBank/DDBJ databases">
        <authorList>
            <person name="Lanie J.A."/>
            <person name="Ng W.-L."/>
            <person name="Kazmierczak K.M."/>
            <person name="Andrzejewski T.M."/>
            <person name="Davidsen T.M."/>
            <person name="Wayne K.J."/>
            <person name="Tettelin H."/>
            <person name="Glass J.I."/>
            <person name="Rusch D."/>
            <person name="Podicherti R."/>
            <person name="Tsui H.-C.T."/>
            <person name="Winkler M.E."/>
        </authorList>
    </citation>
    <scope>NUCLEOTIDE SEQUENCE</scope>
</reference>
<dbReference type="InterPro" id="IPR021136">
    <property type="entry name" value="Flagellar_hook_control-like_C"/>
</dbReference>
<dbReference type="AlphaFoldDB" id="A0A382A508"/>
<dbReference type="Gene3D" id="3.30.750.140">
    <property type="match status" value="1"/>
</dbReference>
<evidence type="ECO:0000259" key="2">
    <source>
        <dbReference type="Pfam" id="PF02120"/>
    </source>
</evidence>
<proteinExistence type="predicted"/>
<feature type="region of interest" description="Disordered" evidence="1">
    <location>
        <begin position="78"/>
        <end position="127"/>
    </location>
</feature>
<feature type="compositionally biased region" description="Polar residues" evidence="1">
    <location>
        <begin position="114"/>
        <end position="127"/>
    </location>
</feature>
<dbReference type="EMBL" id="UINC01023747">
    <property type="protein sequence ID" value="SVA96023.1"/>
    <property type="molecule type" value="Genomic_DNA"/>
</dbReference>
<feature type="compositionally biased region" description="Basic and acidic residues" evidence="1">
    <location>
        <begin position="78"/>
        <end position="112"/>
    </location>
</feature>
<dbReference type="Pfam" id="PF02120">
    <property type="entry name" value="Flg_hook"/>
    <property type="match status" value="1"/>
</dbReference>
<name>A0A382A508_9ZZZZ</name>
<feature type="domain" description="Flagellar hook-length control protein-like C-terminal" evidence="2">
    <location>
        <begin position="186"/>
        <end position="261"/>
    </location>
</feature>
<gene>
    <name evidence="3" type="ORF">METZ01_LOCUS148877</name>
</gene>
<protein>
    <recommendedName>
        <fullName evidence="2">Flagellar hook-length control protein-like C-terminal domain-containing protein</fullName>
    </recommendedName>
</protein>